<dbReference type="GO" id="GO:0102965">
    <property type="term" value="F:alcohol-forming long-chain fatty acyl-CoA reductase activity"/>
    <property type="evidence" value="ECO:0007669"/>
    <property type="project" value="UniProtKB-EC"/>
</dbReference>
<protein>
    <recommendedName>
        <fullName evidence="1">Fatty acyl-CoA reductase</fullName>
        <ecNumber evidence="1">1.2.1.84</ecNumber>
    </recommendedName>
</protein>
<gene>
    <name evidence="3" type="ORF">PENVUL_c038G02267</name>
</gene>
<dbReference type="InterPro" id="IPR036291">
    <property type="entry name" value="NAD(P)-bd_dom_sf"/>
</dbReference>
<dbReference type="PANTHER" id="PTHR11011:SF45">
    <property type="entry name" value="FATTY ACYL-COA REDUCTASE CG8306-RELATED"/>
    <property type="match status" value="1"/>
</dbReference>
<comment type="catalytic activity">
    <reaction evidence="1">
        <text>a long-chain fatty acyl-CoA + 2 NADPH + 2 H(+) = a long-chain primary fatty alcohol + 2 NADP(+) + CoA</text>
        <dbReference type="Rhea" id="RHEA:52716"/>
        <dbReference type="ChEBI" id="CHEBI:15378"/>
        <dbReference type="ChEBI" id="CHEBI:57287"/>
        <dbReference type="ChEBI" id="CHEBI:57783"/>
        <dbReference type="ChEBI" id="CHEBI:58349"/>
        <dbReference type="ChEBI" id="CHEBI:77396"/>
        <dbReference type="ChEBI" id="CHEBI:83139"/>
        <dbReference type="EC" id="1.2.1.84"/>
    </reaction>
</comment>
<evidence type="ECO:0000313" key="3">
    <source>
        <dbReference type="EMBL" id="OQE02772.1"/>
    </source>
</evidence>
<accession>A0A1V6RLQ5</accession>
<dbReference type="Gene3D" id="3.40.50.720">
    <property type="entry name" value="NAD(P)-binding Rossmann-like Domain"/>
    <property type="match status" value="1"/>
</dbReference>
<feature type="domain" description="Thioester reductase (TE)" evidence="2">
    <location>
        <begin position="2"/>
        <end position="221"/>
    </location>
</feature>
<keyword evidence="1" id="KW-0521">NADP</keyword>
<dbReference type="STRING" id="29845.A0A1V6RLQ5"/>
<name>A0A1V6RLQ5_9EURO</name>
<dbReference type="AlphaFoldDB" id="A0A1V6RLQ5"/>
<dbReference type="GO" id="GO:0035336">
    <property type="term" value="P:long-chain fatty-acyl-CoA metabolic process"/>
    <property type="evidence" value="ECO:0007669"/>
    <property type="project" value="TreeGrafter"/>
</dbReference>
<dbReference type="Pfam" id="PF07993">
    <property type="entry name" value="NAD_binding_4"/>
    <property type="match status" value="1"/>
</dbReference>
<reference evidence="4" key="1">
    <citation type="journal article" date="2017" name="Nat. Microbiol.">
        <title>Global analysis of biosynthetic gene clusters reveals vast potential of secondary metabolite production in Penicillium species.</title>
        <authorList>
            <person name="Nielsen J.C."/>
            <person name="Grijseels S."/>
            <person name="Prigent S."/>
            <person name="Ji B."/>
            <person name="Dainat J."/>
            <person name="Nielsen K.F."/>
            <person name="Frisvad J.C."/>
            <person name="Workman M."/>
            <person name="Nielsen J."/>
        </authorList>
    </citation>
    <scope>NUCLEOTIDE SEQUENCE [LARGE SCALE GENOMIC DNA]</scope>
    <source>
        <strain evidence="4">IBT 29486</strain>
    </source>
</reference>
<comment type="function">
    <text evidence="1">Catalyzes the reduction of fatty acyl-CoA to fatty alcohols.</text>
</comment>
<dbReference type="SUPFAM" id="SSF51735">
    <property type="entry name" value="NAD(P)-binding Rossmann-fold domains"/>
    <property type="match status" value="1"/>
</dbReference>
<keyword evidence="1" id="KW-0443">Lipid metabolism</keyword>
<dbReference type="GO" id="GO:0080019">
    <property type="term" value="F:alcohol-forming very long-chain fatty acyl-CoA reductase activity"/>
    <property type="evidence" value="ECO:0007669"/>
    <property type="project" value="InterPro"/>
</dbReference>
<dbReference type="Proteomes" id="UP000191518">
    <property type="component" value="Unassembled WGS sequence"/>
</dbReference>
<dbReference type="GO" id="GO:0005777">
    <property type="term" value="C:peroxisome"/>
    <property type="evidence" value="ECO:0007669"/>
    <property type="project" value="TreeGrafter"/>
</dbReference>
<dbReference type="InterPro" id="IPR026055">
    <property type="entry name" value="FAR"/>
</dbReference>
<keyword evidence="1" id="KW-0560">Oxidoreductase</keyword>
<dbReference type="InterPro" id="IPR013120">
    <property type="entry name" value="FAR_NAD-bd"/>
</dbReference>
<evidence type="ECO:0000256" key="1">
    <source>
        <dbReference type="RuleBase" id="RU363097"/>
    </source>
</evidence>
<comment type="caution">
    <text evidence="3">The sequence shown here is derived from an EMBL/GenBank/DDBJ whole genome shotgun (WGS) entry which is preliminary data.</text>
</comment>
<comment type="similarity">
    <text evidence="1">Belongs to the fatty acyl-CoA reductase family.</text>
</comment>
<organism evidence="3 4">
    <name type="scientific">Penicillium vulpinum</name>
    <dbReference type="NCBI Taxonomy" id="29845"/>
    <lineage>
        <taxon>Eukaryota</taxon>
        <taxon>Fungi</taxon>
        <taxon>Dikarya</taxon>
        <taxon>Ascomycota</taxon>
        <taxon>Pezizomycotina</taxon>
        <taxon>Eurotiomycetes</taxon>
        <taxon>Eurotiomycetidae</taxon>
        <taxon>Eurotiales</taxon>
        <taxon>Aspergillaceae</taxon>
        <taxon>Penicillium</taxon>
    </lineage>
</organism>
<dbReference type="PANTHER" id="PTHR11011">
    <property type="entry name" value="MALE STERILITY PROTEIN 2-RELATED"/>
    <property type="match status" value="1"/>
</dbReference>
<evidence type="ECO:0000259" key="2">
    <source>
        <dbReference type="Pfam" id="PF07993"/>
    </source>
</evidence>
<sequence>MNGDILSPDLGLSQNELNTLRQEVNVVIHSASSINLAKPLSGLSDVIIGASERIAGIALTCPNLDRFVYLSTGYCNSHLPPTGDGIKVELKEDIYDPNPHPNANVMKEWAQVQESGTSDAYKAHDFPWSYAYAKNLTERLLLYQFAESGVKDKLLIVRPSTIGPAQNFPYPGYNVPLSSPLTTVAAIIALSPAGMVTVATKAVEKASQAFIDEVPVDVVADRVLVHLVIGTNGCVHAVVGKRGQHLLADWWKSALSLRRLPGKLELNWKKLDWKSNEQHPLPRFYVVFGFPFEFHDDKTVALIGHPLVESCKGLQLFTESNFGKRWQSRAKGIYSVMNIIAKRDEKARQSIKLYYQDFMKAKL</sequence>
<dbReference type="EC" id="1.2.1.84" evidence="1"/>
<keyword evidence="1" id="KW-0444">Lipid biosynthesis</keyword>
<dbReference type="EMBL" id="MDYP01000038">
    <property type="protein sequence ID" value="OQE02772.1"/>
    <property type="molecule type" value="Genomic_DNA"/>
</dbReference>
<proteinExistence type="inferred from homology"/>
<keyword evidence="4" id="KW-1185">Reference proteome</keyword>
<evidence type="ECO:0000313" key="4">
    <source>
        <dbReference type="Proteomes" id="UP000191518"/>
    </source>
</evidence>